<keyword evidence="4 7" id="KW-0378">Hydrolase</keyword>
<dbReference type="SMART" id="SM00020">
    <property type="entry name" value="Tryp_SPc"/>
    <property type="match status" value="1"/>
</dbReference>
<evidence type="ECO:0000256" key="5">
    <source>
        <dbReference type="ARBA" id="ARBA00022825"/>
    </source>
</evidence>
<organism evidence="10 11">
    <name type="scientific">Henosepilachna vigintioctopunctata</name>
    <dbReference type="NCBI Taxonomy" id="420089"/>
    <lineage>
        <taxon>Eukaryota</taxon>
        <taxon>Metazoa</taxon>
        <taxon>Ecdysozoa</taxon>
        <taxon>Arthropoda</taxon>
        <taxon>Hexapoda</taxon>
        <taxon>Insecta</taxon>
        <taxon>Pterygota</taxon>
        <taxon>Neoptera</taxon>
        <taxon>Endopterygota</taxon>
        <taxon>Coleoptera</taxon>
        <taxon>Polyphaga</taxon>
        <taxon>Cucujiformia</taxon>
        <taxon>Coccinelloidea</taxon>
        <taxon>Coccinellidae</taxon>
        <taxon>Epilachninae</taxon>
        <taxon>Epilachnini</taxon>
        <taxon>Henosepilachna</taxon>
    </lineage>
</organism>
<keyword evidence="8" id="KW-0732">Signal</keyword>
<feature type="signal peptide" evidence="8">
    <location>
        <begin position="1"/>
        <end position="23"/>
    </location>
</feature>
<dbReference type="GO" id="GO:0004252">
    <property type="term" value="F:serine-type endopeptidase activity"/>
    <property type="evidence" value="ECO:0007669"/>
    <property type="project" value="InterPro"/>
</dbReference>
<evidence type="ECO:0000256" key="7">
    <source>
        <dbReference type="RuleBase" id="RU363034"/>
    </source>
</evidence>
<keyword evidence="5 7" id="KW-0720">Serine protease</keyword>
<dbReference type="EMBL" id="JARQZJ010000002">
    <property type="protein sequence ID" value="KAK9869999.1"/>
    <property type="molecule type" value="Genomic_DNA"/>
</dbReference>
<dbReference type="FunFam" id="2.40.10.10:FF:000015">
    <property type="entry name" value="Atrial natriuretic peptide-converting enzyme"/>
    <property type="match status" value="1"/>
</dbReference>
<dbReference type="InterPro" id="IPR018114">
    <property type="entry name" value="TRYPSIN_HIS"/>
</dbReference>
<keyword evidence="6" id="KW-1015">Disulfide bond</keyword>
<feature type="chain" id="PRO_5043620886" description="Peptidase S1 domain-containing protein" evidence="8">
    <location>
        <begin position="24"/>
        <end position="389"/>
    </location>
</feature>
<comment type="caution">
    <text evidence="10">The sequence shown here is derived from an EMBL/GenBank/DDBJ whole genome shotgun (WGS) entry which is preliminary data.</text>
</comment>
<dbReference type="InterPro" id="IPR009003">
    <property type="entry name" value="Peptidase_S1_PA"/>
</dbReference>
<evidence type="ECO:0000313" key="10">
    <source>
        <dbReference type="EMBL" id="KAK9869999.1"/>
    </source>
</evidence>
<evidence type="ECO:0000256" key="4">
    <source>
        <dbReference type="ARBA" id="ARBA00022801"/>
    </source>
</evidence>
<evidence type="ECO:0000256" key="1">
    <source>
        <dbReference type="ARBA" id="ARBA00004613"/>
    </source>
</evidence>
<evidence type="ECO:0000313" key="11">
    <source>
        <dbReference type="Proteomes" id="UP001431783"/>
    </source>
</evidence>
<dbReference type="Proteomes" id="UP001431783">
    <property type="component" value="Unassembled WGS sequence"/>
</dbReference>
<evidence type="ECO:0000256" key="3">
    <source>
        <dbReference type="ARBA" id="ARBA00022670"/>
    </source>
</evidence>
<dbReference type="SUPFAM" id="SSF50494">
    <property type="entry name" value="Trypsin-like serine proteases"/>
    <property type="match status" value="1"/>
</dbReference>
<dbReference type="InterPro" id="IPR033116">
    <property type="entry name" value="TRYPSIN_SER"/>
</dbReference>
<dbReference type="GO" id="GO:0006508">
    <property type="term" value="P:proteolysis"/>
    <property type="evidence" value="ECO:0007669"/>
    <property type="project" value="UniProtKB-KW"/>
</dbReference>
<gene>
    <name evidence="10" type="ORF">WA026_006096</name>
</gene>
<dbReference type="PROSITE" id="PS00135">
    <property type="entry name" value="TRYPSIN_SER"/>
    <property type="match status" value="1"/>
</dbReference>
<dbReference type="Pfam" id="PF00089">
    <property type="entry name" value="Trypsin"/>
    <property type="match status" value="1"/>
</dbReference>
<evidence type="ECO:0000256" key="2">
    <source>
        <dbReference type="ARBA" id="ARBA00022525"/>
    </source>
</evidence>
<dbReference type="PRINTS" id="PR00722">
    <property type="entry name" value="CHYMOTRYPSIN"/>
</dbReference>
<dbReference type="CDD" id="cd00190">
    <property type="entry name" value="Tryp_SPc"/>
    <property type="match status" value="1"/>
</dbReference>
<dbReference type="PANTHER" id="PTHR24258:SF136">
    <property type="entry name" value="GH06673P-RELATED"/>
    <property type="match status" value="1"/>
</dbReference>
<dbReference type="Gene3D" id="2.40.10.10">
    <property type="entry name" value="Trypsin-like serine proteases"/>
    <property type="match status" value="2"/>
</dbReference>
<proteinExistence type="predicted"/>
<evidence type="ECO:0000256" key="6">
    <source>
        <dbReference type="ARBA" id="ARBA00023157"/>
    </source>
</evidence>
<keyword evidence="3 7" id="KW-0645">Protease</keyword>
<feature type="domain" description="Peptidase S1" evidence="9">
    <location>
        <begin position="141"/>
        <end position="387"/>
    </location>
</feature>
<dbReference type="InterPro" id="IPR001314">
    <property type="entry name" value="Peptidase_S1A"/>
</dbReference>
<evidence type="ECO:0000256" key="8">
    <source>
        <dbReference type="SAM" id="SignalP"/>
    </source>
</evidence>
<reference evidence="10 11" key="1">
    <citation type="submission" date="2023-03" db="EMBL/GenBank/DDBJ databases">
        <title>Genome insight into feeding habits of ladybird beetles.</title>
        <authorList>
            <person name="Li H.-S."/>
            <person name="Huang Y.-H."/>
            <person name="Pang H."/>
        </authorList>
    </citation>
    <scope>NUCLEOTIDE SEQUENCE [LARGE SCALE GENOMIC DNA]</scope>
    <source>
        <strain evidence="10">SYSU_2023b</strain>
        <tissue evidence="10">Whole body</tissue>
    </source>
</reference>
<dbReference type="InterPro" id="IPR001254">
    <property type="entry name" value="Trypsin_dom"/>
</dbReference>
<name>A0AAW1TS67_9CUCU</name>
<dbReference type="InterPro" id="IPR043504">
    <property type="entry name" value="Peptidase_S1_PA_chymotrypsin"/>
</dbReference>
<dbReference type="PANTHER" id="PTHR24258">
    <property type="entry name" value="SERINE PROTEASE-RELATED"/>
    <property type="match status" value="1"/>
</dbReference>
<sequence length="389" mass="42457">MFLIPLTLFLMLVSCSIFFSVENDTLYEGDPCINSNPNGDKNGRCLSAYKCSWALKQIRKGGRVVTCSFAQMTPFICCPMDQISPADKTYLESLTSTKKPTNVTTNPYNFEIPDGKSNVGALSKAKCLEYNPRPEGIGTAAVGGEESLAEEFPHMAALGYGAADDKQWKCGGSLISFKHVLTAAHCIYSRDFGNVKYVRLGDLNIAIDTDLADPQDFNVTRAIVHPSYDSKTVRNDIAVLELDRPALLTKYVKPACLYVDGEIREYAEITATGWGVTEFSGSPSSHLLKVSLKLIDGDDCKKQYANNGPRGQIDDARQVCAGSVDETIRDTCQGDSGGPLQLANYTYGKHYHIIGITSFGKACGITNSAGIYTRVTFHLPWIESLVFGN</sequence>
<protein>
    <recommendedName>
        <fullName evidence="9">Peptidase S1 domain-containing protein</fullName>
    </recommendedName>
</protein>
<dbReference type="GO" id="GO:0005576">
    <property type="term" value="C:extracellular region"/>
    <property type="evidence" value="ECO:0007669"/>
    <property type="project" value="UniProtKB-SubCell"/>
</dbReference>
<comment type="subcellular location">
    <subcellularLocation>
        <location evidence="1">Secreted</location>
    </subcellularLocation>
</comment>
<evidence type="ECO:0000259" key="9">
    <source>
        <dbReference type="PROSITE" id="PS50240"/>
    </source>
</evidence>
<accession>A0AAW1TS67</accession>
<keyword evidence="11" id="KW-1185">Reference proteome</keyword>
<dbReference type="PROSITE" id="PS50240">
    <property type="entry name" value="TRYPSIN_DOM"/>
    <property type="match status" value="1"/>
</dbReference>
<dbReference type="AlphaFoldDB" id="A0AAW1TS67"/>
<keyword evidence="2" id="KW-0964">Secreted</keyword>
<dbReference type="PROSITE" id="PS00134">
    <property type="entry name" value="TRYPSIN_HIS"/>
    <property type="match status" value="1"/>
</dbReference>